<dbReference type="GO" id="GO:0016705">
    <property type="term" value="F:oxidoreductase activity, acting on paired donors, with incorporation or reduction of molecular oxygen"/>
    <property type="evidence" value="ECO:0007669"/>
    <property type="project" value="InterPro"/>
</dbReference>
<keyword evidence="6 9" id="KW-0503">Monooxygenase</keyword>
<dbReference type="EMBL" id="DF143100">
    <property type="protein sequence ID" value="GAA50989.1"/>
    <property type="molecule type" value="Genomic_DNA"/>
</dbReference>
<dbReference type="GO" id="GO:0004497">
    <property type="term" value="F:monooxygenase activity"/>
    <property type="evidence" value="ECO:0007669"/>
    <property type="project" value="UniProtKB-KW"/>
</dbReference>
<dbReference type="SUPFAM" id="SSF51905">
    <property type="entry name" value="FAD/NAD(P)-binding domain"/>
    <property type="match status" value="1"/>
</dbReference>
<dbReference type="GO" id="GO:0006744">
    <property type="term" value="P:ubiquinone biosynthetic process"/>
    <property type="evidence" value="ECO:0007669"/>
    <property type="project" value="InterPro"/>
</dbReference>
<dbReference type="PANTHER" id="PTHR43876:SF7">
    <property type="entry name" value="UBIQUINONE BIOSYNTHESIS MONOOXYGENASE COQ6, MITOCHONDRIAL"/>
    <property type="match status" value="1"/>
</dbReference>
<feature type="compositionally biased region" description="Basic and acidic residues" evidence="7">
    <location>
        <begin position="426"/>
        <end position="439"/>
    </location>
</feature>
<evidence type="ECO:0000256" key="7">
    <source>
        <dbReference type="SAM" id="MobiDB-lite"/>
    </source>
</evidence>
<dbReference type="GO" id="GO:0071949">
    <property type="term" value="F:FAD binding"/>
    <property type="evidence" value="ECO:0007669"/>
    <property type="project" value="InterPro"/>
</dbReference>
<keyword evidence="5" id="KW-0560">Oxidoreductase</keyword>
<protein>
    <submittedName>
        <fullName evidence="9">Ubiquinone biosynthesis monooxygenase Coq6</fullName>
    </submittedName>
</protein>
<dbReference type="Gene3D" id="3.50.50.60">
    <property type="entry name" value="FAD/NAD(P)-binding domain"/>
    <property type="match status" value="2"/>
</dbReference>
<evidence type="ECO:0000256" key="2">
    <source>
        <dbReference type="ARBA" id="ARBA00005349"/>
    </source>
</evidence>
<evidence type="ECO:0000256" key="4">
    <source>
        <dbReference type="ARBA" id="ARBA00022827"/>
    </source>
</evidence>
<evidence type="ECO:0000256" key="5">
    <source>
        <dbReference type="ARBA" id="ARBA00023002"/>
    </source>
</evidence>
<dbReference type="InterPro" id="IPR036188">
    <property type="entry name" value="FAD/NAD-bd_sf"/>
</dbReference>
<dbReference type="InterPro" id="IPR010971">
    <property type="entry name" value="UbiH/COQ6"/>
</dbReference>
<evidence type="ECO:0000256" key="6">
    <source>
        <dbReference type="ARBA" id="ARBA00023033"/>
    </source>
</evidence>
<gene>
    <name evidence="9" type="ORF">CLF_105343</name>
</gene>
<evidence type="ECO:0000313" key="9">
    <source>
        <dbReference type="EMBL" id="GAA50989.1"/>
    </source>
</evidence>
<evidence type="ECO:0000313" key="10">
    <source>
        <dbReference type="Proteomes" id="UP000008909"/>
    </source>
</evidence>
<evidence type="ECO:0000256" key="3">
    <source>
        <dbReference type="ARBA" id="ARBA00022630"/>
    </source>
</evidence>
<proteinExistence type="inferred from homology"/>
<sequence>ASPLLSNKRILLLEGSPPKPYQAREAFESRTVALNCASLQMLTKLGAWSFIQSKRAQPVKKMKVWEDQCDAFLTFERDPLAYVVENSLVVESLRRAAMENSDNLTVMYDTQARNIQLPSVDQLDQPVHLEAHVLNSSDPPLLLETSLLIGADGIRSTVREVAGLKTISWDHGQSAVVATLCMGQNHEPFTAWQRFLTTGPIALLPLSDKHSCLIWSTTSAEAERLTSLNDAEFVWEVNNALTRPNPPPTGEMLALSRLGKALATAVDYSLGKSSPLTESAPIPPQVEGIQPDTVRARYPLGFQHADFYHAPRVALAGDAAHRILPLAGQGVNLGFGDLMSLIRCLEDAVSQGADIANLPHLQDYTADRQRAVAVIAVTMEVLNALYSRDAVFSKVFGTPNKLGAYEDSPLLRVANRLASLNPSRSTTERKARISRERMTHPQGHHRYHTFRIEDALAEPTKHDLATYGQRSGADGVHDRNTAIGCTEGTKSVRRNGAEFPPRVVNPRLLQIENDSVTLRVGIPVVQQVFPVPPRGNKGISIDEDARPCSDAFDSKGNGQSISVPQRPPRYAAGLYGVRRVHWVASAAERKVQTSIGVSRWGRSVSSTVALTVNEQAFNCPSVRQRRYVQISGISSESALRPTLSIDTVDKFTYQSSCQNPDEEISSLIRKTGTALDKLRYLWRPRGVSFSVKDGVYTAK</sequence>
<comment type="cofactor">
    <cofactor evidence="1">
        <name>FAD</name>
        <dbReference type="ChEBI" id="CHEBI:57692"/>
    </cofactor>
</comment>
<name>G7YDF5_CLOSI</name>
<reference evidence="9" key="1">
    <citation type="journal article" date="2011" name="Genome Biol.">
        <title>The draft genome of the carcinogenic human liver fluke Clonorchis sinensis.</title>
        <authorList>
            <person name="Wang X."/>
            <person name="Chen W."/>
            <person name="Huang Y."/>
            <person name="Sun J."/>
            <person name="Men J."/>
            <person name="Liu H."/>
            <person name="Luo F."/>
            <person name="Guo L."/>
            <person name="Lv X."/>
            <person name="Deng C."/>
            <person name="Zhou C."/>
            <person name="Fan Y."/>
            <person name="Li X."/>
            <person name="Huang L."/>
            <person name="Hu Y."/>
            <person name="Liang C."/>
            <person name="Hu X."/>
            <person name="Xu J."/>
            <person name="Yu X."/>
        </authorList>
    </citation>
    <scope>NUCLEOTIDE SEQUENCE [LARGE SCALE GENOMIC DNA]</scope>
    <source>
        <strain evidence="9">Henan</strain>
    </source>
</reference>
<feature type="non-terminal residue" evidence="9">
    <location>
        <position position="1"/>
    </location>
</feature>
<evidence type="ECO:0000259" key="8">
    <source>
        <dbReference type="Pfam" id="PF01494"/>
    </source>
</evidence>
<dbReference type="GO" id="GO:0005739">
    <property type="term" value="C:mitochondrion"/>
    <property type="evidence" value="ECO:0007669"/>
    <property type="project" value="TreeGrafter"/>
</dbReference>
<keyword evidence="3" id="KW-0285">Flavoprotein</keyword>
<dbReference type="Proteomes" id="UP000008909">
    <property type="component" value="Unassembled WGS sequence"/>
</dbReference>
<comment type="similarity">
    <text evidence="2">Belongs to the UbiH/COQ6 family.</text>
</comment>
<dbReference type="Pfam" id="PF01494">
    <property type="entry name" value="FAD_binding_3"/>
    <property type="match status" value="1"/>
</dbReference>
<dbReference type="InterPro" id="IPR002938">
    <property type="entry name" value="FAD-bd"/>
</dbReference>
<dbReference type="NCBIfam" id="TIGR01988">
    <property type="entry name" value="Ubi-OHases"/>
    <property type="match status" value="1"/>
</dbReference>
<organism evidence="9 10">
    <name type="scientific">Clonorchis sinensis</name>
    <name type="common">Chinese liver fluke</name>
    <dbReference type="NCBI Taxonomy" id="79923"/>
    <lineage>
        <taxon>Eukaryota</taxon>
        <taxon>Metazoa</taxon>
        <taxon>Spiralia</taxon>
        <taxon>Lophotrochozoa</taxon>
        <taxon>Platyhelminthes</taxon>
        <taxon>Trematoda</taxon>
        <taxon>Digenea</taxon>
        <taxon>Opisthorchiida</taxon>
        <taxon>Opisthorchiata</taxon>
        <taxon>Opisthorchiidae</taxon>
        <taxon>Clonorchis</taxon>
    </lineage>
</organism>
<feature type="non-terminal residue" evidence="9">
    <location>
        <position position="699"/>
    </location>
</feature>
<dbReference type="AlphaFoldDB" id="G7YDF5"/>
<dbReference type="InterPro" id="IPR051205">
    <property type="entry name" value="UbiH/COQ6_monooxygenase"/>
</dbReference>
<keyword evidence="10" id="KW-1185">Reference proteome</keyword>
<evidence type="ECO:0000256" key="1">
    <source>
        <dbReference type="ARBA" id="ARBA00001974"/>
    </source>
</evidence>
<feature type="region of interest" description="Disordered" evidence="7">
    <location>
        <begin position="421"/>
        <end position="441"/>
    </location>
</feature>
<keyword evidence="9" id="KW-0830">Ubiquinone</keyword>
<keyword evidence="4" id="KW-0274">FAD</keyword>
<accession>G7YDF5</accession>
<feature type="domain" description="FAD-binding" evidence="8">
    <location>
        <begin position="302"/>
        <end position="372"/>
    </location>
</feature>
<dbReference type="PANTHER" id="PTHR43876">
    <property type="entry name" value="UBIQUINONE BIOSYNTHESIS MONOOXYGENASE COQ6, MITOCHONDRIAL"/>
    <property type="match status" value="1"/>
</dbReference>
<reference key="2">
    <citation type="submission" date="2011-10" db="EMBL/GenBank/DDBJ databases">
        <title>The genome and transcriptome sequence of Clonorchis sinensis provide insights into the carcinogenic liver fluke.</title>
        <authorList>
            <person name="Wang X."/>
            <person name="Huang Y."/>
            <person name="Chen W."/>
            <person name="Liu H."/>
            <person name="Guo L."/>
            <person name="Chen Y."/>
            <person name="Luo F."/>
            <person name="Zhou W."/>
            <person name="Sun J."/>
            <person name="Mao Q."/>
            <person name="Liang P."/>
            <person name="Zhou C."/>
            <person name="Tian Y."/>
            <person name="Men J."/>
            <person name="Lv X."/>
            <person name="Huang L."/>
            <person name="Zhou J."/>
            <person name="Hu Y."/>
            <person name="Li R."/>
            <person name="Zhang F."/>
            <person name="Lei H."/>
            <person name="Li X."/>
            <person name="Hu X."/>
            <person name="Liang C."/>
            <person name="Xu J."/>
            <person name="Wu Z."/>
            <person name="Yu X."/>
        </authorList>
    </citation>
    <scope>NUCLEOTIDE SEQUENCE</scope>
    <source>
        <strain>Henan</strain>
    </source>
</reference>